<name>A0A382PJS0_9ZZZZ</name>
<accession>A0A382PJS0</accession>
<sequence>MFNELKEIWINAWQEIKYIWVCEWHKAKIEAWNERILRAEGKAHRDWQARQDAYLDRIAEADDAYDSYVGDNHPAHEKQ</sequence>
<proteinExistence type="predicted"/>
<reference evidence="1" key="1">
    <citation type="submission" date="2018-05" db="EMBL/GenBank/DDBJ databases">
        <authorList>
            <person name="Lanie J.A."/>
            <person name="Ng W.-L."/>
            <person name="Kazmierczak K.M."/>
            <person name="Andrzejewski T.M."/>
            <person name="Davidsen T.M."/>
            <person name="Wayne K.J."/>
            <person name="Tettelin H."/>
            <person name="Glass J.I."/>
            <person name="Rusch D."/>
            <person name="Podicherti R."/>
            <person name="Tsui H.-C.T."/>
            <person name="Winkler M.E."/>
        </authorList>
    </citation>
    <scope>NUCLEOTIDE SEQUENCE</scope>
</reference>
<organism evidence="1">
    <name type="scientific">marine metagenome</name>
    <dbReference type="NCBI Taxonomy" id="408172"/>
    <lineage>
        <taxon>unclassified sequences</taxon>
        <taxon>metagenomes</taxon>
        <taxon>ecological metagenomes</taxon>
    </lineage>
</organism>
<evidence type="ECO:0000313" key="1">
    <source>
        <dbReference type="EMBL" id="SVC72905.1"/>
    </source>
</evidence>
<dbReference type="AlphaFoldDB" id="A0A382PJS0"/>
<dbReference type="EMBL" id="UINC01107494">
    <property type="protein sequence ID" value="SVC72905.1"/>
    <property type="molecule type" value="Genomic_DNA"/>
</dbReference>
<protein>
    <submittedName>
        <fullName evidence="1">Uncharacterized protein</fullName>
    </submittedName>
</protein>
<gene>
    <name evidence="1" type="ORF">METZ01_LOCUS325759</name>
</gene>